<evidence type="ECO:0000313" key="11">
    <source>
        <dbReference type="EMBL" id="CUQ29183.1"/>
    </source>
</evidence>
<accession>A0A174V318</accession>
<dbReference type="Pfam" id="PF13715">
    <property type="entry name" value="CarbopepD_reg_2"/>
    <property type="match status" value="1"/>
</dbReference>
<dbReference type="Proteomes" id="UP000095657">
    <property type="component" value="Unassembled WGS sequence"/>
</dbReference>
<dbReference type="Gene3D" id="2.60.40.1120">
    <property type="entry name" value="Carboxypeptidase-like, regulatory domain"/>
    <property type="match status" value="1"/>
</dbReference>
<feature type="signal peptide" evidence="8">
    <location>
        <begin position="1"/>
        <end position="19"/>
    </location>
</feature>
<dbReference type="RefSeq" id="WP_055173193.1">
    <property type="nucleotide sequence ID" value="NZ_CP081920.1"/>
</dbReference>
<dbReference type="SUPFAM" id="SSF56935">
    <property type="entry name" value="Porins"/>
    <property type="match status" value="1"/>
</dbReference>
<keyword evidence="5 7" id="KW-0472">Membrane</keyword>
<evidence type="ECO:0000313" key="10">
    <source>
        <dbReference type="EMBL" id="CUP91375.1"/>
    </source>
</evidence>
<comment type="subcellular location">
    <subcellularLocation>
        <location evidence="1 7">Cell outer membrane</location>
        <topology evidence="1 7">Multi-pass membrane protein</topology>
    </subcellularLocation>
</comment>
<sequence>MRKLYIIQILLLCCLGVMAQKAGKSLTISGIVVDKSSDKEPIIGANIFLKDRPGVGTTTDLDGRFKVQAHKGDVLIVNYIGYDKIEYFVTDSQTNLVLKMTPSATALDEVVVVGMGTQRKVSVVGAITSVDIGDLAVPATSLNNSLGGRVPGVISIQSSGEPGKNISEFWVRGIGTFGANSSALVLIDGLEGDLSQVDPADVESFSVLKDASATAVYGVRGANGVILVTTKRGTVEKLKITARANFTISQLKRLPKYLRAYDYAKLANEARVVSGEKELYSPMEMDLIQYQLDPDLYPDVNWQDEILHKTSFQQTYYVSAQGGGSIARYFVSMGMSKESAAYIQDPDSRYKADTGYNTYNYRTNLDINVTKSTTLYLGLDGFISNKKEPGMANTDLLWNAQSMLTPLTIPTRFSTGQLPAYGVNDAYSPYVMLNHTGMATRETYKNMVTLALNQDLSFLLKGLKVKVQGALNSDVYYDETRFVMPEMYSAIGRTTSGELQLAKKVDAQAATFSKKLNHWRKYHFEFTANYERLFNDKHRTTALLYYYMSDEKATKDITDSMSAIPKRYQGVSGRITYSFKDTYFIDANFGYTGSENFEPGKQFGFFPSGAIGWVPTNYDFMRKAVPWLDFLKIRFSYGQVGNDRISNKRFPYLTIINSNAATGWGSDSNGVNESIVGADNLAWEKSTKADVGIEAKFFKEKLSLVVDYFNDQRNGIFQQRTQVPDFAGIITMPYGNVGKMRSYGADGNISYSQDIGKDFSFTIRGNFTYSKNDVQNWEQADPKYPYQQISGMPYGVQRGYIALGLFRDDQDVESSPSQFGTVRPGDIKYKDVNGDGRITEDDQVPLAYSNYPLLMYGFGGEFRYKSFTLACLFKGTGNTTYFKVGNGYEMGYVPFHGEKTGNVPVEAGVQANRWTPAWYSGDPSTENPNAAFPRLSYGKNENNTKKSTFWKDNARYLRLQEISLTYNLKTKGFVKRLGIQSFDFQLVGYNLAVWSGVKTVDPEQAQKMGRVYPIPARYAFQTYIHF</sequence>
<dbReference type="AlphaFoldDB" id="A0A174V318"/>
<evidence type="ECO:0000256" key="2">
    <source>
        <dbReference type="ARBA" id="ARBA00022448"/>
    </source>
</evidence>
<evidence type="ECO:0000256" key="3">
    <source>
        <dbReference type="ARBA" id="ARBA00022452"/>
    </source>
</evidence>
<dbReference type="InterPro" id="IPR023996">
    <property type="entry name" value="TonB-dep_OMP_SusC/RagA"/>
</dbReference>
<dbReference type="Proteomes" id="UP000095725">
    <property type="component" value="Unassembled WGS sequence"/>
</dbReference>
<proteinExistence type="inferred from homology"/>
<dbReference type="InterPro" id="IPR012910">
    <property type="entry name" value="Plug_dom"/>
</dbReference>
<evidence type="ECO:0000256" key="1">
    <source>
        <dbReference type="ARBA" id="ARBA00004571"/>
    </source>
</evidence>
<dbReference type="SUPFAM" id="SSF49464">
    <property type="entry name" value="Carboxypeptidase regulatory domain-like"/>
    <property type="match status" value="1"/>
</dbReference>
<evidence type="ECO:0000256" key="8">
    <source>
        <dbReference type="SAM" id="SignalP"/>
    </source>
</evidence>
<dbReference type="NCBIfam" id="TIGR04056">
    <property type="entry name" value="OMP_RagA_SusC"/>
    <property type="match status" value="1"/>
</dbReference>
<name>A0A174V318_9BACE</name>
<evidence type="ECO:0000256" key="7">
    <source>
        <dbReference type="PROSITE-ProRule" id="PRU01360"/>
    </source>
</evidence>
<evidence type="ECO:0000259" key="9">
    <source>
        <dbReference type="Pfam" id="PF07715"/>
    </source>
</evidence>
<dbReference type="InterPro" id="IPR008969">
    <property type="entry name" value="CarboxyPept-like_regulatory"/>
</dbReference>
<dbReference type="STRING" id="47678.ERS852494_03415"/>
<dbReference type="GO" id="GO:0009279">
    <property type="term" value="C:cell outer membrane"/>
    <property type="evidence" value="ECO:0007669"/>
    <property type="project" value="UniProtKB-SubCell"/>
</dbReference>
<feature type="chain" id="PRO_5014252964" evidence="8">
    <location>
        <begin position="20"/>
        <end position="1026"/>
    </location>
</feature>
<keyword evidence="4 7" id="KW-0812">Transmembrane</keyword>
<dbReference type="InterPro" id="IPR037066">
    <property type="entry name" value="Plug_dom_sf"/>
</dbReference>
<dbReference type="NCBIfam" id="TIGR04057">
    <property type="entry name" value="SusC_RagA_signa"/>
    <property type="match status" value="1"/>
</dbReference>
<protein>
    <submittedName>
        <fullName evidence="11">Outer membrane receptor proteins, mostly Fe transport</fullName>
    </submittedName>
</protein>
<keyword evidence="11" id="KW-0675">Receptor</keyword>
<reference evidence="12 13" key="1">
    <citation type="submission" date="2015-09" db="EMBL/GenBank/DDBJ databases">
        <authorList>
            <consortium name="Pathogen Informatics"/>
        </authorList>
    </citation>
    <scope>NUCLEOTIDE SEQUENCE [LARGE SCALE GENOMIC DNA]</scope>
    <source>
        <strain evidence="10 12">2789STDY5834880</strain>
        <strain evidence="11 13">2789STDY5834946</strain>
    </source>
</reference>
<dbReference type="Gene3D" id="2.40.170.20">
    <property type="entry name" value="TonB-dependent receptor, beta-barrel domain"/>
    <property type="match status" value="1"/>
</dbReference>
<keyword evidence="8" id="KW-0732">Signal</keyword>
<keyword evidence="2 7" id="KW-0813">Transport</keyword>
<dbReference type="EMBL" id="CZAI01000008">
    <property type="protein sequence ID" value="CUP91375.1"/>
    <property type="molecule type" value="Genomic_DNA"/>
</dbReference>
<dbReference type="FunFam" id="2.170.130.10:FF:000003">
    <property type="entry name" value="SusC/RagA family TonB-linked outer membrane protein"/>
    <property type="match status" value="1"/>
</dbReference>
<evidence type="ECO:0000313" key="13">
    <source>
        <dbReference type="Proteomes" id="UP000095725"/>
    </source>
</evidence>
<evidence type="ECO:0000256" key="4">
    <source>
        <dbReference type="ARBA" id="ARBA00022692"/>
    </source>
</evidence>
<dbReference type="InterPro" id="IPR039426">
    <property type="entry name" value="TonB-dep_rcpt-like"/>
</dbReference>
<evidence type="ECO:0000313" key="12">
    <source>
        <dbReference type="Proteomes" id="UP000095657"/>
    </source>
</evidence>
<dbReference type="Pfam" id="PF07715">
    <property type="entry name" value="Plug"/>
    <property type="match status" value="1"/>
</dbReference>
<keyword evidence="3 7" id="KW-1134">Transmembrane beta strand</keyword>
<evidence type="ECO:0000256" key="6">
    <source>
        <dbReference type="ARBA" id="ARBA00023237"/>
    </source>
</evidence>
<feature type="domain" description="TonB-dependent receptor plug" evidence="9">
    <location>
        <begin position="124"/>
        <end position="225"/>
    </location>
</feature>
<keyword evidence="6 7" id="KW-0998">Cell outer membrane</keyword>
<evidence type="ECO:0000256" key="5">
    <source>
        <dbReference type="ARBA" id="ARBA00023136"/>
    </source>
</evidence>
<dbReference type="EMBL" id="CZBL01000009">
    <property type="protein sequence ID" value="CUQ29183.1"/>
    <property type="molecule type" value="Genomic_DNA"/>
</dbReference>
<dbReference type="PROSITE" id="PS52016">
    <property type="entry name" value="TONB_DEPENDENT_REC_3"/>
    <property type="match status" value="1"/>
</dbReference>
<dbReference type="InterPro" id="IPR036942">
    <property type="entry name" value="Beta-barrel_TonB_sf"/>
</dbReference>
<dbReference type="InterPro" id="IPR023997">
    <property type="entry name" value="TonB-dep_OMP_SusC/RagA_CS"/>
</dbReference>
<comment type="similarity">
    <text evidence="7">Belongs to the TonB-dependent receptor family.</text>
</comment>
<organism evidence="11 13">
    <name type="scientific">Bacteroides caccae</name>
    <dbReference type="NCBI Taxonomy" id="47678"/>
    <lineage>
        <taxon>Bacteria</taxon>
        <taxon>Pseudomonadati</taxon>
        <taxon>Bacteroidota</taxon>
        <taxon>Bacteroidia</taxon>
        <taxon>Bacteroidales</taxon>
        <taxon>Bacteroidaceae</taxon>
        <taxon>Bacteroides</taxon>
    </lineage>
</organism>
<dbReference type="Gene3D" id="2.170.130.10">
    <property type="entry name" value="TonB-dependent receptor, plug domain"/>
    <property type="match status" value="1"/>
</dbReference>
<gene>
    <name evidence="10" type="ORF">ERS852494_03415</name>
    <name evidence="11" type="ORF">ERS852558_02483</name>
</gene>